<comment type="caution">
    <text evidence="1">The sequence shown here is derived from an EMBL/GenBank/DDBJ whole genome shotgun (WGS) entry which is preliminary data.</text>
</comment>
<dbReference type="Proteomes" id="UP001596379">
    <property type="component" value="Unassembled WGS sequence"/>
</dbReference>
<dbReference type="RefSeq" id="WP_382233079.1">
    <property type="nucleotide sequence ID" value="NZ_JBHTCC010000001.1"/>
</dbReference>
<accession>A0ABW2J401</accession>
<reference evidence="2" key="1">
    <citation type="journal article" date="2019" name="Int. J. Syst. Evol. Microbiol.">
        <title>The Global Catalogue of Microorganisms (GCM) 10K type strain sequencing project: providing services to taxonomists for standard genome sequencing and annotation.</title>
        <authorList>
            <consortium name="The Broad Institute Genomics Platform"/>
            <consortium name="The Broad Institute Genome Sequencing Center for Infectious Disease"/>
            <person name="Wu L."/>
            <person name="Ma J."/>
        </authorList>
    </citation>
    <scope>NUCLEOTIDE SEQUENCE [LARGE SCALE GENOMIC DNA]</scope>
    <source>
        <strain evidence="2">CCUG 36956</strain>
    </source>
</reference>
<proteinExistence type="predicted"/>
<keyword evidence="2" id="KW-1185">Reference proteome</keyword>
<dbReference type="InterPro" id="IPR032581">
    <property type="entry name" value="DUF4917"/>
</dbReference>
<organism evidence="1 2">
    <name type="scientific">Herminiimonas aquatilis</name>
    <dbReference type="NCBI Taxonomy" id="345342"/>
    <lineage>
        <taxon>Bacteria</taxon>
        <taxon>Pseudomonadati</taxon>
        <taxon>Pseudomonadota</taxon>
        <taxon>Betaproteobacteria</taxon>
        <taxon>Burkholderiales</taxon>
        <taxon>Oxalobacteraceae</taxon>
        <taxon>Herminiimonas</taxon>
    </lineage>
</organism>
<dbReference type="Pfam" id="PF16263">
    <property type="entry name" value="DUF4917"/>
    <property type="match status" value="1"/>
</dbReference>
<protein>
    <submittedName>
        <fullName evidence="1">DUF4917 family protein</fullName>
    </submittedName>
</protein>
<sequence>MNVDQNLSKWDELLLINARWENLLLGNGFSTNVWHKFSYDSLYALAQKEEIGEKLTVQSIALFDHLLSSNFEDVLRVLHHAILVDEQLDSPQRDRINELYKNTKNALSASVNFSHLPPGQANMQEISSQLAPFSKIFTTNYDLIIYWAIMSHNTDHFRDLFWGQENSFNIGNAGVMARKSAIYYLHGAIHLVELEDGTTRKLTVNGDATLADLFDLKHPEKFPLFVSEGSSEWKLSKIRRNDYLRHAYERLCDARGNLVVLGHSLHKNYDQHIIDAIKRSPIECVAISVWPEQTPPEIISFKARLLEEFHMKQLLFFDSKSHPLTSSELRVH</sequence>
<name>A0ABW2J401_9BURK</name>
<evidence type="ECO:0000313" key="1">
    <source>
        <dbReference type="EMBL" id="MFC7297957.1"/>
    </source>
</evidence>
<evidence type="ECO:0000313" key="2">
    <source>
        <dbReference type="Proteomes" id="UP001596379"/>
    </source>
</evidence>
<dbReference type="EMBL" id="JBHTCC010000001">
    <property type="protein sequence ID" value="MFC7297957.1"/>
    <property type="molecule type" value="Genomic_DNA"/>
</dbReference>
<gene>
    <name evidence="1" type="ORF">ACFQO0_05880</name>
</gene>